<keyword evidence="6" id="KW-0143">Chaperone</keyword>
<evidence type="ECO:0000256" key="2">
    <source>
        <dbReference type="ARBA" id="ARBA00004496"/>
    </source>
</evidence>
<keyword evidence="13" id="KW-1185">Reference proteome</keyword>
<accession>A0A1T4RT10</accession>
<dbReference type="PANTHER" id="PTHR47861">
    <property type="entry name" value="FKBP-TYPE PEPTIDYL-PROLYL CIS-TRANS ISOMERASE SLYD"/>
    <property type="match status" value="1"/>
</dbReference>
<comment type="catalytic activity">
    <reaction evidence="1 9 10">
        <text>[protein]-peptidylproline (omega=180) = [protein]-peptidylproline (omega=0)</text>
        <dbReference type="Rhea" id="RHEA:16237"/>
        <dbReference type="Rhea" id="RHEA-COMP:10747"/>
        <dbReference type="Rhea" id="RHEA-COMP:10748"/>
        <dbReference type="ChEBI" id="CHEBI:83833"/>
        <dbReference type="ChEBI" id="CHEBI:83834"/>
        <dbReference type="EC" id="5.2.1.8"/>
    </reaction>
</comment>
<dbReference type="AlphaFoldDB" id="A0A1T4RT10"/>
<dbReference type="EC" id="5.2.1.8" evidence="10"/>
<organism evidence="12 13">
    <name type="scientific">Trichlorobacter thiogenes</name>
    <dbReference type="NCBI Taxonomy" id="115783"/>
    <lineage>
        <taxon>Bacteria</taxon>
        <taxon>Pseudomonadati</taxon>
        <taxon>Thermodesulfobacteriota</taxon>
        <taxon>Desulfuromonadia</taxon>
        <taxon>Geobacterales</taxon>
        <taxon>Geobacteraceae</taxon>
        <taxon>Trichlorobacter</taxon>
    </lineage>
</organism>
<dbReference type="GO" id="GO:0005737">
    <property type="term" value="C:cytoplasm"/>
    <property type="evidence" value="ECO:0007669"/>
    <property type="project" value="UniProtKB-SubCell"/>
</dbReference>
<dbReference type="EMBL" id="FUWR01000024">
    <property type="protein sequence ID" value="SKA19037.1"/>
    <property type="molecule type" value="Genomic_DNA"/>
</dbReference>
<dbReference type="PROSITE" id="PS50059">
    <property type="entry name" value="FKBP_PPIASE"/>
    <property type="match status" value="1"/>
</dbReference>
<evidence type="ECO:0000256" key="1">
    <source>
        <dbReference type="ARBA" id="ARBA00000971"/>
    </source>
</evidence>
<evidence type="ECO:0000256" key="7">
    <source>
        <dbReference type="ARBA" id="ARBA00023235"/>
    </source>
</evidence>
<keyword evidence="4" id="KW-0963">Cytoplasm</keyword>
<reference evidence="13" key="1">
    <citation type="submission" date="2017-02" db="EMBL/GenBank/DDBJ databases">
        <authorList>
            <person name="Varghese N."/>
            <person name="Submissions S."/>
        </authorList>
    </citation>
    <scope>NUCLEOTIDE SEQUENCE [LARGE SCALE GENOMIC DNA]</scope>
    <source>
        <strain evidence="13">ATCC BAA-34</strain>
    </source>
</reference>
<dbReference type="PANTHER" id="PTHR47861:SF3">
    <property type="entry name" value="FKBP-TYPE PEPTIDYL-PROLYL CIS-TRANS ISOMERASE SLYD"/>
    <property type="match status" value="1"/>
</dbReference>
<dbReference type="OrthoDB" id="9808891at2"/>
<evidence type="ECO:0000256" key="4">
    <source>
        <dbReference type="ARBA" id="ARBA00022490"/>
    </source>
</evidence>
<dbReference type="SUPFAM" id="SSF54534">
    <property type="entry name" value="FKBP-like"/>
    <property type="match status" value="1"/>
</dbReference>
<keyword evidence="5 9" id="KW-0697">Rotamase</keyword>
<comment type="subcellular location">
    <subcellularLocation>
        <location evidence="2">Cytoplasm</location>
    </subcellularLocation>
</comment>
<evidence type="ECO:0000256" key="8">
    <source>
        <dbReference type="ARBA" id="ARBA00037071"/>
    </source>
</evidence>
<comment type="function">
    <text evidence="8">Also involved in hydrogenase metallocenter assembly, probably by participating in the nickel insertion step. This function in hydrogenase biosynthesis requires chaperone activity and the presence of the metal-binding domain, but not PPIase activity.</text>
</comment>
<dbReference type="Proteomes" id="UP000190102">
    <property type="component" value="Unassembled WGS sequence"/>
</dbReference>
<proteinExistence type="inferred from homology"/>
<evidence type="ECO:0000256" key="3">
    <source>
        <dbReference type="ARBA" id="ARBA00006577"/>
    </source>
</evidence>
<evidence type="ECO:0000256" key="10">
    <source>
        <dbReference type="RuleBase" id="RU003915"/>
    </source>
</evidence>
<feature type="domain" description="PPIase FKBP-type" evidence="11">
    <location>
        <begin position="7"/>
        <end position="91"/>
    </location>
</feature>
<evidence type="ECO:0000313" key="12">
    <source>
        <dbReference type="EMBL" id="SKA19037.1"/>
    </source>
</evidence>
<dbReference type="InterPro" id="IPR001179">
    <property type="entry name" value="PPIase_FKBP_dom"/>
</dbReference>
<protein>
    <recommendedName>
        <fullName evidence="10">Peptidyl-prolyl cis-trans isomerase</fullName>
        <ecNumber evidence="10">5.2.1.8</ecNumber>
    </recommendedName>
</protein>
<evidence type="ECO:0000313" key="13">
    <source>
        <dbReference type="Proteomes" id="UP000190102"/>
    </source>
</evidence>
<name>A0A1T4RT10_9BACT</name>
<comment type="similarity">
    <text evidence="3 10">Belongs to the FKBP-type PPIase family.</text>
</comment>
<sequence length="142" mass="15643">MKQAQHGSTITVSYIGTLDNGRIFDSTEENSPLTFTIGTDQVFAALEQAIIGMTAGETKNIIILAADAYGPRLDANIIKVKRDMFPADRELRIGEKLRIEFNGGRERILIVLDQNEQEVTLDGNHPLAGLDLTFALRLDAVE</sequence>
<gene>
    <name evidence="12" type="ORF">SAMN02745119_03054</name>
</gene>
<dbReference type="InterPro" id="IPR046357">
    <property type="entry name" value="PPIase_dom_sf"/>
</dbReference>
<evidence type="ECO:0000259" key="11">
    <source>
        <dbReference type="PROSITE" id="PS50059"/>
    </source>
</evidence>
<dbReference type="RefSeq" id="WP_078791278.1">
    <property type="nucleotide sequence ID" value="NZ_FUWR01000024.1"/>
</dbReference>
<dbReference type="GO" id="GO:0042026">
    <property type="term" value="P:protein refolding"/>
    <property type="evidence" value="ECO:0007669"/>
    <property type="project" value="UniProtKB-ARBA"/>
</dbReference>
<dbReference type="Gene3D" id="3.10.50.40">
    <property type="match status" value="1"/>
</dbReference>
<evidence type="ECO:0000256" key="9">
    <source>
        <dbReference type="PROSITE-ProRule" id="PRU00277"/>
    </source>
</evidence>
<dbReference type="Pfam" id="PF00254">
    <property type="entry name" value="FKBP_C"/>
    <property type="match status" value="1"/>
</dbReference>
<keyword evidence="7 9" id="KW-0413">Isomerase</keyword>
<evidence type="ECO:0000256" key="5">
    <source>
        <dbReference type="ARBA" id="ARBA00023110"/>
    </source>
</evidence>
<dbReference type="GO" id="GO:0003755">
    <property type="term" value="F:peptidyl-prolyl cis-trans isomerase activity"/>
    <property type="evidence" value="ECO:0007669"/>
    <property type="project" value="UniProtKB-UniRule"/>
</dbReference>
<dbReference type="STRING" id="115783.SAMN02745119_03054"/>
<evidence type="ECO:0000256" key="6">
    <source>
        <dbReference type="ARBA" id="ARBA00023186"/>
    </source>
</evidence>